<evidence type="ECO:0000313" key="5">
    <source>
        <dbReference type="Proteomes" id="UP001375240"/>
    </source>
</evidence>
<accession>A0AAV9UNG6</accession>
<protein>
    <recommendedName>
        <fullName evidence="6">Methyltransferase type 11 domain-containing protein</fullName>
    </recommendedName>
</protein>
<dbReference type="InterPro" id="IPR029063">
    <property type="entry name" value="SAM-dependent_MTases_sf"/>
</dbReference>
<evidence type="ECO:0000256" key="2">
    <source>
        <dbReference type="ARBA" id="ARBA00022679"/>
    </source>
</evidence>
<name>A0AAV9UNG6_9PEZI</name>
<evidence type="ECO:0008006" key="6">
    <source>
        <dbReference type="Google" id="ProtNLM"/>
    </source>
</evidence>
<feature type="region of interest" description="Disordered" evidence="3">
    <location>
        <begin position="46"/>
        <end position="68"/>
    </location>
</feature>
<keyword evidence="1" id="KW-0489">Methyltransferase</keyword>
<dbReference type="GO" id="GO:0032981">
    <property type="term" value="P:mitochondrial respiratory chain complex I assembly"/>
    <property type="evidence" value="ECO:0007669"/>
    <property type="project" value="TreeGrafter"/>
</dbReference>
<comment type="caution">
    <text evidence="4">The sequence shown here is derived from an EMBL/GenBank/DDBJ whole genome shotgun (WGS) entry which is preliminary data.</text>
</comment>
<organism evidence="4 5">
    <name type="scientific">Orbilia brochopaga</name>
    <dbReference type="NCBI Taxonomy" id="3140254"/>
    <lineage>
        <taxon>Eukaryota</taxon>
        <taxon>Fungi</taxon>
        <taxon>Dikarya</taxon>
        <taxon>Ascomycota</taxon>
        <taxon>Pezizomycotina</taxon>
        <taxon>Orbiliomycetes</taxon>
        <taxon>Orbiliales</taxon>
        <taxon>Orbiliaceae</taxon>
        <taxon>Orbilia</taxon>
    </lineage>
</organism>
<sequence length="403" mass="44401">MSPCTLPFRIRTHWGVAAQPIRQCRARLVSPHCSFRRHLAVAADAQNLGKNDSNRSNPAGHPQGGTGSFQIFDREVKKLQRDRAALKVEESRKVDYLRDEVANRLVERLYDINRNYDHVLDLGAGACHLARALHKPHPPSGPFADRIKHLTCVELSSNYLTRDEDSYIMPPTSSMRLTRMARDEETVLFNPPSKGGELESNTFDAVISSGSLQWINDLPSVLASINRVLKPDSPFLCAMFGGDTLYELRTSLQLVNMDRLGGVSPHVSPLADVRDMGGLLQRTGFKLITVDVDDIIVDYLDVFALLKDLQAMGEANAILGRRKGLAGISKETLMGLDGVYRELHGRPEDGGSGDGTGIPATFRIIYMIGWKEGTGQQQPLKRGSGDVNLKEVLGGEGQDFGKK</sequence>
<dbReference type="PANTHER" id="PTHR13090:SF1">
    <property type="entry name" value="ARGININE-HYDROXYLASE NDUFAF5, MITOCHONDRIAL"/>
    <property type="match status" value="1"/>
</dbReference>
<dbReference type="InterPro" id="IPR050602">
    <property type="entry name" value="Malonyl-ACP_OMT"/>
</dbReference>
<dbReference type="SUPFAM" id="SSF53335">
    <property type="entry name" value="S-adenosyl-L-methionine-dependent methyltransferases"/>
    <property type="match status" value="1"/>
</dbReference>
<evidence type="ECO:0000256" key="1">
    <source>
        <dbReference type="ARBA" id="ARBA00022603"/>
    </source>
</evidence>
<feature type="compositionally biased region" description="Gly residues" evidence="3">
    <location>
        <begin position="394"/>
        <end position="403"/>
    </location>
</feature>
<proteinExistence type="predicted"/>
<reference evidence="4 5" key="1">
    <citation type="submission" date="2019-10" db="EMBL/GenBank/DDBJ databases">
        <authorList>
            <person name="Palmer J.M."/>
        </authorList>
    </citation>
    <scope>NUCLEOTIDE SEQUENCE [LARGE SCALE GENOMIC DNA]</scope>
    <source>
        <strain evidence="4 5">TWF696</strain>
    </source>
</reference>
<dbReference type="PANTHER" id="PTHR13090">
    <property type="entry name" value="ARGININE-HYDROXYLASE NDUFAF5, MITOCHONDRIAL"/>
    <property type="match status" value="1"/>
</dbReference>
<dbReference type="EMBL" id="JAVHNQ010000006">
    <property type="protein sequence ID" value="KAK6344544.1"/>
    <property type="molecule type" value="Genomic_DNA"/>
</dbReference>
<dbReference type="CDD" id="cd02440">
    <property type="entry name" value="AdoMet_MTases"/>
    <property type="match status" value="1"/>
</dbReference>
<dbReference type="GO" id="GO:0005739">
    <property type="term" value="C:mitochondrion"/>
    <property type="evidence" value="ECO:0007669"/>
    <property type="project" value="TreeGrafter"/>
</dbReference>
<evidence type="ECO:0000313" key="4">
    <source>
        <dbReference type="EMBL" id="KAK6344544.1"/>
    </source>
</evidence>
<dbReference type="GO" id="GO:0032259">
    <property type="term" value="P:methylation"/>
    <property type="evidence" value="ECO:0007669"/>
    <property type="project" value="UniProtKB-KW"/>
</dbReference>
<keyword evidence="5" id="KW-1185">Reference proteome</keyword>
<evidence type="ECO:0000256" key="3">
    <source>
        <dbReference type="SAM" id="MobiDB-lite"/>
    </source>
</evidence>
<feature type="compositionally biased region" description="Polar residues" evidence="3">
    <location>
        <begin position="48"/>
        <end position="57"/>
    </location>
</feature>
<dbReference type="Gene3D" id="3.40.50.150">
    <property type="entry name" value="Vaccinia Virus protein VP39"/>
    <property type="match status" value="1"/>
</dbReference>
<gene>
    <name evidence="4" type="ORF">TWF696_008178</name>
</gene>
<dbReference type="Pfam" id="PF13489">
    <property type="entry name" value="Methyltransf_23"/>
    <property type="match status" value="1"/>
</dbReference>
<dbReference type="GO" id="GO:0008168">
    <property type="term" value="F:methyltransferase activity"/>
    <property type="evidence" value="ECO:0007669"/>
    <property type="project" value="UniProtKB-KW"/>
</dbReference>
<dbReference type="AlphaFoldDB" id="A0AAV9UNG6"/>
<keyword evidence="2" id="KW-0808">Transferase</keyword>
<feature type="region of interest" description="Disordered" evidence="3">
    <location>
        <begin position="375"/>
        <end position="403"/>
    </location>
</feature>
<dbReference type="Proteomes" id="UP001375240">
    <property type="component" value="Unassembled WGS sequence"/>
</dbReference>